<accession>A0ABP9PZN0</accession>
<comment type="caution">
    <text evidence="2">The sequence shown here is derived from an EMBL/GenBank/DDBJ whole genome shotgun (WGS) entry which is preliminary data.</text>
</comment>
<proteinExistence type="predicted"/>
<feature type="region of interest" description="Disordered" evidence="1">
    <location>
        <begin position="611"/>
        <end position="643"/>
    </location>
</feature>
<dbReference type="RefSeq" id="WP_345462685.1">
    <property type="nucleotide sequence ID" value="NZ_BAABKG010000005.1"/>
</dbReference>
<feature type="compositionally biased region" description="Polar residues" evidence="1">
    <location>
        <begin position="614"/>
        <end position="634"/>
    </location>
</feature>
<organism evidence="2 3">
    <name type="scientific">Nocardioides marinquilinus</name>
    <dbReference type="NCBI Taxonomy" id="1210400"/>
    <lineage>
        <taxon>Bacteria</taxon>
        <taxon>Bacillati</taxon>
        <taxon>Actinomycetota</taxon>
        <taxon>Actinomycetes</taxon>
        <taxon>Propionibacteriales</taxon>
        <taxon>Nocardioidaceae</taxon>
        <taxon>Nocardioides</taxon>
    </lineage>
</organism>
<dbReference type="SUPFAM" id="SSF88874">
    <property type="entry name" value="Receptor-binding domain of short tail fibre protein gp12"/>
    <property type="match status" value="1"/>
</dbReference>
<evidence type="ECO:0000256" key="1">
    <source>
        <dbReference type="SAM" id="MobiDB-lite"/>
    </source>
</evidence>
<sequence length="660" mass="69146">MATRQEFTTTDVLRLRALQPWPGMPNLITNPSGAGGRSGWGLNSGYQITVVPQGFRLLRGGATPATYGPIKLAPGVDTRVRAQIRRTGSSTAGAALKFTLRFRRTNGTSVTSADSSTTTAANGVATLAVDAPADAVSVSIAVATAGVTLGQALVIRDLVLIAGAAGEVNASTLTAERTVVDVLAPSHDLTIERDELQLSTLSGTVLAASLDPAANTTLRKGTPIDAQVLVAGAWESIFRGTVQTARTTYDLLARNVADEKRTRIAFTAVDNLTTLATTSRPDGVATIAQLPAVLAGTGVPWNCNGSTDALDPDVPVTYVSKVEQATAVDQVAITRDSVLGYAWVDRKGVLQAWDRDLISNAVVDVLSEDVYASNGIDLDFDPARLINAVTIKRLTVGTDGNTEEVPYGPYNDLASQRRWNDIRPAEFTVHGLSDAQIADYAAEILAANSTPGVKVNSITLTLATTAQLGAHVLRDLYDLVTIVNTRAGIDEDARVVSVTHRITPTKWQLVLGFAADGSVAPPQVTPSPTPRPPSTEGIGDVKPFYGTIAQAEANNPGWIVMNGAAYDTTRFPKLLAHLQTLVAAGLHTDATIRPNMTDRFPIGAGIKAVGSAGGSVNTGPPSTTSRMTTASGTPDNVGGAGHTHDAVPPWRALYFLIRAA</sequence>
<evidence type="ECO:0000313" key="3">
    <source>
        <dbReference type="Proteomes" id="UP001500221"/>
    </source>
</evidence>
<reference evidence="3" key="1">
    <citation type="journal article" date="2019" name="Int. J. Syst. Evol. Microbiol.">
        <title>The Global Catalogue of Microorganisms (GCM) 10K type strain sequencing project: providing services to taxonomists for standard genome sequencing and annotation.</title>
        <authorList>
            <consortium name="The Broad Institute Genomics Platform"/>
            <consortium name="The Broad Institute Genome Sequencing Center for Infectious Disease"/>
            <person name="Wu L."/>
            <person name="Ma J."/>
        </authorList>
    </citation>
    <scope>NUCLEOTIDE SEQUENCE [LARGE SCALE GENOMIC DNA]</scope>
    <source>
        <strain evidence="3">JCM 18459</strain>
    </source>
</reference>
<evidence type="ECO:0000313" key="2">
    <source>
        <dbReference type="EMBL" id="GAA5154812.1"/>
    </source>
</evidence>
<name>A0ABP9PZN0_9ACTN</name>
<keyword evidence="3" id="KW-1185">Reference proteome</keyword>
<gene>
    <name evidence="2" type="ORF">GCM10023340_38950</name>
</gene>
<evidence type="ECO:0008006" key="4">
    <source>
        <dbReference type="Google" id="ProtNLM"/>
    </source>
</evidence>
<dbReference type="EMBL" id="BAABKG010000005">
    <property type="protein sequence ID" value="GAA5154812.1"/>
    <property type="molecule type" value="Genomic_DNA"/>
</dbReference>
<dbReference type="Proteomes" id="UP001500221">
    <property type="component" value="Unassembled WGS sequence"/>
</dbReference>
<protein>
    <recommendedName>
        <fullName evidence="4">Phage tail protein</fullName>
    </recommendedName>
</protein>